<evidence type="ECO:0000313" key="2">
    <source>
        <dbReference type="Proteomes" id="UP000294678"/>
    </source>
</evidence>
<evidence type="ECO:0000313" key="1">
    <source>
        <dbReference type="EMBL" id="TDT71466.1"/>
    </source>
</evidence>
<dbReference type="RefSeq" id="WP_134112733.1">
    <property type="nucleotide sequence ID" value="NZ_SOBG01000003.1"/>
</dbReference>
<proteinExistence type="predicted"/>
<dbReference type="Proteomes" id="UP000294678">
    <property type="component" value="Unassembled WGS sequence"/>
</dbReference>
<comment type="caution">
    <text evidence="1">The sequence shown here is derived from an EMBL/GenBank/DDBJ whole genome shotgun (WGS) entry which is preliminary data.</text>
</comment>
<keyword evidence="2" id="KW-1185">Reference proteome</keyword>
<gene>
    <name evidence="1" type="ORF">EV215_0841</name>
</gene>
<dbReference type="AlphaFoldDB" id="A0AA46DZ88"/>
<reference evidence="1 2" key="1">
    <citation type="submission" date="2019-03" db="EMBL/GenBank/DDBJ databases">
        <title>Genomic Encyclopedia of Type Strains, Phase IV (KMG-IV): sequencing the most valuable type-strain genomes for metagenomic binning, comparative biology and taxonomic classification.</title>
        <authorList>
            <person name="Goeker M."/>
        </authorList>
    </citation>
    <scope>NUCLEOTIDE SEQUENCE [LARGE SCALE GENOMIC DNA]</scope>
    <source>
        <strain evidence="1 2">DSM 100055</strain>
    </source>
</reference>
<sequence>MSNHFCNCVDTECKFNPKNGFINNCDLCIQKNLKYREIPACFFKLIKKELTDINDFSIENFAKLVMSKKKDKKQD</sequence>
<dbReference type="EMBL" id="SOBG01000003">
    <property type="protein sequence ID" value="TDT71466.1"/>
    <property type="molecule type" value="Genomic_DNA"/>
</dbReference>
<accession>A0AA46DZ88</accession>
<name>A0AA46DZ88_9FUSO</name>
<protein>
    <submittedName>
        <fullName evidence="1">Uncharacterized protein</fullName>
    </submittedName>
</protein>
<dbReference type="Pfam" id="PF20095">
    <property type="entry name" value="DUF6485"/>
    <property type="match status" value="1"/>
</dbReference>
<organism evidence="1 2">
    <name type="scientific">Hypnocyclicus thermotrophus</name>
    <dbReference type="NCBI Taxonomy" id="1627895"/>
    <lineage>
        <taxon>Bacteria</taxon>
        <taxon>Fusobacteriati</taxon>
        <taxon>Fusobacteriota</taxon>
        <taxon>Fusobacteriia</taxon>
        <taxon>Fusobacteriales</taxon>
        <taxon>Fusobacteriaceae</taxon>
        <taxon>Hypnocyclicus</taxon>
    </lineage>
</organism>